<protein>
    <submittedName>
        <fullName evidence="1">DUF504 domain-containing protein</fullName>
    </submittedName>
</protein>
<proteinExistence type="predicted"/>
<dbReference type="AlphaFoldDB" id="A0A7J3ZKZ0"/>
<reference evidence="1" key="1">
    <citation type="journal article" date="2020" name="mSystems">
        <title>Genome- and Community-Level Interaction Insights into Carbon Utilization and Element Cycling Functions of Hydrothermarchaeota in Hydrothermal Sediment.</title>
        <authorList>
            <person name="Zhou Z."/>
            <person name="Liu Y."/>
            <person name="Xu W."/>
            <person name="Pan J."/>
            <person name="Luo Z.H."/>
            <person name="Li M."/>
        </authorList>
    </citation>
    <scope>NUCLEOTIDE SEQUENCE [LARGE SCALE GENOMIC DNA]</scope>
    <source>
        <strain evidence="1">SpSt-1116</strain>
    </source>
</reference>
<organism evidence="1">
    <name type="scientific">Fervidicoccus fontis</name>
    <dbReference type="NCBI Taxonomy" id="683846"/>
    <lineage>
        <taxon>Archaea</taxon>
        <taxon>Thermoproteota</taxon>
        <taxon>Thermoprotei</taxon>
        <taxon>Fervidicoccales</taxon>
        <taxon>Fervidicoccaceae</taxon>
        <taxon>Fervidicoccus</taxon>
    </lineage>
</organism>
<dbReference type="EMBL" id="DRZC01000067">
    <property type="protein sequence ID" value="HHQ80723.1"/>
    <property type="molecule type" value="Genomic_DNA"/>
</dbReference>
<sequence>MEAATILKKGTLLNMINKILWSDDKECYTLVIVDRLSPSGETTIQGGNIAGISKMGAILLKGGIQIPVHRVKKIVYKGETIFER</sequence>
<gene>
    <name evidence="1" type="ORF">ENM78_04660</name>
</gene>
<name>A0A7J3ZKZ0_9CREN</name>
<accession>A0A7J3ZKZ0</accession>
<evidence type="ECO:0000313" key="1">
    <source>
        <dbReference type="EMBL" id="HHQ80723.1"/>
    </source>
</evidence>
<comment type="caution">
    <text evidence="1">The sequence shown here is derived from an EMBL/GenBank/DDBJ whole genome shotgun (WGS) entry which is preliminary data.</text>
</comment>